<dbReference type="Proteomes" id="UP000239406">
    <property type="component" value="Unassembled WGS sequence"/>
</dbReference>
<feature type="domain" description="HTH gntR-type" evidence="4">
    <location>
        <begin position="21"/>
        <end position="88"/>
    </location>
</feature>
<dbReference type="EMBL" id="SLXF01000015">
    <property type="protein sequence ID" value="TCP02758.1"/>
    <property type="molecule type" value="Genomic_DNA"/>
</dbReference>
<dbReference type="InterPro" id="IPR008920">
    <property type="entry name" value="TF_FadR/GntR_C"/>
</dbReference>
<dbReference type="SUPFAM" id="SSF46785">
    <property type="entry name" value="Winged helix' DNA-binding domain"/>
    <property type="match status" value="1"/>
</dbReference>
<protein>
    <submittedName>
        <fullName evidence="5 6">GntR family transcriptional regulator</fullName>
    </submittedName>
</protein>
<keyword evidence="3" id="KW-0804">Transcription</keyword>
<dbReference type="InterPro" id="IPR036388">
    <property type="entry name" value="WH-like_DNA-bd_sf"/>
</dbReference>
<dbReference type="PANTHER" id="PTHR43537:SF53">
    <property type="entry name" value="HTH-TYPE TRANSCRIPTIONAL REPRESSOR NANR"/>
    <property type="match status" value="1"/>
</dbReference>
<dbReference type="InterPro" id="IPR036390">
    <property type="entry name" value="WH_DNA-bd_sf"/>
</dbReference>
<dbReference type="SMART" id="SM00895">
    <property type="entry name" value="FCD"/>
    <property type="match status" value="1"/>
</dbReference>
<reference evidence="5 7" key="1">
    <citation type="submission" date="2018-02" db="EMBL/GenBank/DDBJ databases">
        <title>Reclassifiation of [Polyangium] brachysporum DSM 7029 as Guopingzhaonella breviflexa gen. nov., sp. nov., a member of the family Comamonadaceae.</title>
        <authorList>
            <person name="Tang B."/>
        </authorList>
    </citation>
    <scope>NUCLEOTIDE SEQUENCE [LARGE SCALE GENOMIC DNA]</scope>
    <source>
        <strain evidence="5 7">DSM 15344</strain>
    </source>
</reference>
<dbReference type="AlphaFoldDB" id="A0A2S5T4K4"/>
<dbReference type="SMART" id="SM00345">
    <property type="entry name" value="HTH_GNTR"/>
    <property type="match status" value="1"/>
</dbReference>
<dbReference type="GO" id="GO:0003700">
    <property type="term" value="F:DNA-binding transcription factor activity"/>
    <property type="evidence" value="ECO:0007669"/>
    <property type="project" value="InterPro"/>
</dbReference>
<dbReference type="SUPFAM" id="SSF48008">
    <property type="entry name" value="GntR ligand-binding domain-like"/>
    <property type="match status" value="1"/>
</dbReference>
<evidence type="ECO:0000313" key="6">
    <source>
        <dbReference type="EMBL" id="TCP02758.1"/>
    </source>
</evidence>
<dbReference type="Gene3D" id="1.20.120.530">
    <property type="entry name" value="GntR ligand-binding domain-like"/>
    <property type="match status" value="1"/>
</dbReference>
<dbReference type="Pfam" id="PF00392">
    <property type="entry name" value="GntR"/>
    <property type="match status" value="1"/>
</dbReference>
<evidence type="ECO:0000259" key="4">
    <source>
        <dbReference type="PROSITE" id="PS50949"/>
    </source>
</evidence>
<dbReference type="Gene3D" id="1.10.10.10">
    <property type="entry name" value="Winged helix-like DNA-binding domain superfamily/Winged helix DNA-binding domain"/>
    <property type="match status" value="1"/>
</dbReference>
<evidence type="ECO:0000313" key="5">
    <source>
        <dbReference type="EMBL" id="PPE69924.1"/>
    </source>
</evidence>
<dbReference type="Pfam" id="PF07729">
    <property type="entry name" value="FCD"/>
    <property type="match status" value="1"/>
</dbReference>
<keyword evidence="1" id="KW-0805">Transcription regulation</keyword>
<dbReference type="InterPro" id="IPR011711">
    <property type="entry name" value="GntR_C"/>
</dbReference>
<organism evidence="5 7">
    <name type="scientific">Caldimonas thermodepolymerans</name>
    <dbReference type="NCBI Taxonomy" id="215580"/>
    <lineage>
        <taxon>Bacteria</taxon>
        <taxon>Pseudomonadati</taxon>
        <taxon>Pseudomonadota</taxon>
        <taxon>Betaproteobacteria</taxon>
        <taxon>Burkholderiales</taxon>
        <taxon>Sphaerotilaceae</taxon>
        <taxon>Caldimonas</taxon>
    </lineage>
</organism>
<accession>A0A2S5T4K4</accession>
<comment type="caution">
    <text evidence="5">The sequence shown here is derived from an EMBL/GenBank/DDBJ whole genome shotgun (WGS) entry which is preliminary data.</text>
</comment>
<dbReference type="OrthoDB" id="8680857at2"/>
<gene>
    <name evidence="5" type="ORF">C1702_08620</name>
    <name evidence="6" type="ORF">EV676_11512</name>
</gene>
<dbReference type="PANTHER" id="PTHR43537">
    <property type="entry name" value="TRANSCRIPTIONAL REGULATOR, GNTR FAMILY"/>
    <property type="match status" value="1"/>
</dbReference>
<dbReference type="PROSITE" id="PS50949">
    <property type="entry name" value="HTH_GNTR"/>
    <property type="match status" value="1"/>
</dbReference>
<proteinExistence type="predicted"/>
<evidence type="ECO:0000256" key="1">
    <source>
        <dbReference type="ARBA" id="ARBA00023015"/>
    </source>
</evidence>
<evidence type="ECO:0000313" key="7">
    <source>
        <dbReference type="Proteomes" id="UP000239406"/>
    </source>
</evidence>
<evidence type="ECO:0000256" key="3">
    <source>
        <dbReference type="ARBA" id="ARBA00023163"/>
    </source>
</evidence>
<dbReference type="EMBL" id="PSNY01000008">
    <property type="protein sequence ID" value="PPE69924.1"/>
    <property type="molecule type" value="Genomic_DNA"/>
</dbReference>
<dbReference type="GO" id="GO:0003677">
    <property type="term" value="F:DNA binding"/>
    <property type="evidence" value="ECO:0007669"/>
    <property type="project" value="UniProtKB-KW"/>
</dbReference>
<sequence>MTRAAPPAPVELEADRFTGLNEIESGVARQIIAAIAERRLMPGTRLTEEEMSRLLGVSRERIRRVLLVLSQHGILDIAPNRGAFVAVPTPAQRREAFELRQLLERHIVTALCARPPAERRQMAAALHAHVQEEQAAGTARDRALQIRLSGDFHLKLAALHGNAQMLRTLRETMRRMSLALAAQPPLQADLDCSINEHLPLVEAIERGDAAQAAQLMDGHLAHVEQHLVEPGRGDDSPLARAFKPAR</sequence>
<dbReference type="InterPro" id="IPR000524">
    <property type="entry name" value="Tscrpt_reg_HTH_GntR"/>
</dbReference>
<evidence type="ECO:0000313" key="8">
    <source>
        <dbReference type="Proteomes" id="UP000294772"/>
    </source>
</evidence>
<dbReference type="RefSeq" id="WP_104357291.1">
    <property type="nucleotide sequence ID" value="NZ_CALFFA010000061.1"/>
</dbReference>
<dbReference type="Proteomes" id="UP000294772">
    <property type="component" value="Unassembled WGS sequence"/>
</dbReference>
<keyword evidence="7" id="KW-1185">Reference proteome</keyword>
<reference evidence="6 8" key="2">
    <citation type="submission" date="2019-03" db="EMBL/GenBank/DDBJ databases">
        <title>Genomic Encyclopedia of Type Strains, Phase IV (KMG-IV): sequencing the most valuable type-strain genomes for metagenomic binning, comparative biology and taxonomic classification.</title>
        <authorList>
            <person name="Goeker M."/>
        </authorList>
    </citation>
    <scope>NUCLEOTIDE SEQUENCE [LARGE SCALE GENOMIC DNA]</scope>
    <source>
        <strain evidence="6 8">DSM 15264</strain>
    </source>
</reference>
<name>A0A2S5T4K4_9BURK</name>
<keyword evidence="2 6" id="KW-0238">DNA-binding</keyword>
<evidence type="ECO:0000256" key="2">
    <source>
        <dbReference type="ARBA" id="ARBA00023125"/>
    </source>
</evidence>